<dbReference type="CDD" id="cd20353">
    <property type="entry name" value="Rcat_RBR_RNF216"/>
    <property type="match status" value="1"/>
</dbReference>
<keyword evidence="8" id="KW-0472">Membrane</keyword>
<dbReference type="EMBL" id="KN880586">
    <property type="protein sequence ID" value="KIY65531.1"/>
    <property type="molecule type" value="Genomic_DNA"/>
</dbReference>
<evidence type="ECO:0000259" key="9">
    <source>
        <dbReference type="PROSITE" id="PS51873"/>
    </source>
</evidence>
<evidence type="ECO:0000256" key="5">
    <source>
        <dbReference type="ARBA" id="ARBA00022771"/>
    </source>
</evidence>
<feature type="domain" description="RING-type" evidence="9">
    <location>
        <begin position="147"/>
        <end position="362"/>
    </location>
</feature>
<dbReference type="InterPro" id="IPR044066">
    <property type="entry name" value="TRIAD_supradom"/>
</dbReference>
<dbReference type="PANTHER" id="PTHR22770:SF47">
    <property type="entry name" value="E3 UBIQUITIN-PROTEIN LIGASE RNF216"/>
    <property type="match status" value="1"/>
</dbReference>
<dbReference type="PROSITE" id="PS51873">
    <property type="entry name" value="TRIAD"/>
    <property type="match status" value="1"/>
</dbReference>
<evidence type="ECO:0000313" key="10">
    <source>
        <dbReference type="EMBL" id="KIY65531.1"/>
    </source>
</evidence>
<dbReference type="Proteomes" id="UP000054007">
    <property type="component" value="Unassembled WGS sequence"/>
</dbReference>
<keyword evidence="4" id="KW-0677">Repeat</keyword>
<evidence type="ECO:0000256" key="4">
    <source>
        <dbReference type="ARBA" id="ARBA00022737"/>
    </source>
</evidence>
<reference evidence="10 11" key="1">
    <citation type="journal article" date="2015" name="Fungal Genet. Biol.">
        <title>Evolution of novel wood decay mechanisms in Agaricales revealed by the genome sequences of Fistulina hepatica and Cylindrobasidium torrendii.</title>
        <authorList>
            <person name="Floudas D."/>
            <person name="Held B.W."/>
            <person name="Riley R."/>
            <person name="Nagy L.G."/>
            <person name="Koehler G."/>
            <person name="Ransdell A.S."/>
            <person name="Younus H."/>
            <person name="Chow J."/>
            <person name="Chiniquy J."/>
            <person name="Lipzen A."/>
            <person name="Tritt A."/>
            <person name="Sun H."/>
            <person name="Haridas S."/>
            <person name="LaButti K."/>
            <person name="Ohm R.A."/>
            <person name="Kues U."/>
            <person name="Blanchette R.A."/>
            <person name="Grigoriev I.V."/>
            <person name="Minto R.E."/>
            <person name="Hibbett D.S."/>
        </authorList>
    </citation>
    <scope>NUCLEOTIDE SEQUENCE [LARGE SCALE GENOMIC DNA]</scope>
    <source>
        <strain evidence="10 11">FP15055 ss-10</strain>
    </source>
</reference>
<dbReference type="OrthoDB" id="10009520at2759"/>
<dbReference type="InterPro" id="IPR047546">
    <property type="entry name" value="Rcat_RBR_RNF216"/>
</dbReference>
<dbReference type="InterPro" id="IPR047545">
    <property type="entry name" value="BRcat_RBR_RNF216"/>
</dbReference>
<evidence type="ECO:0000256" key="1">
    <source>
        <dbReference type="ARBA" id="ARBA00004906"/>
    </source>
</evidence>
<dbReference type="GO" id="GO:0008270">
    <property type="term" value="F:zinc ion binding"/>
    <property type="evidence" value="ECO:0007669"/>
    <property type="project" value="UniProtKB-KW"/>
</dbReference>
<keyword evidence="11" id="KW-1185">Reference proteome</keyword>
<comment type="pathway">
    <text evidence="1">Protein modification; protein ubiquitination.</text>
</comment>
<feature type="transmembrane region" description="Helical" evidence="8">
    <location>
        <begin position="430"/>
        <end position="448"/>
    </location>
</feature>
<keyword evidence="3" id="KW-0479">Metal-binding</keyword>
<dbReference type="PANTHER" id="PTHR22770">
    <property type="entry name" value="UBIQUITIN CONJUGATING ENZYME 7 INTERACTING PROTEIN-RELATED"/>
    <property type="match status" value="1"/>
</dbReference>
<organism evidence="10 11">
    <name type="scientific">Cylindrobasidium torrendii FP15055 ss-10</name>
    <dbReference type="NCBI Taxonomy" id="1314674"/>
    <lineage>
        <taxon>Eukaryota</taxon>
        <taxon>Fungi</taxon>
        <taxon>Dikarya</taxon>
        <taxon>Basidiomycota</taxon>
        <taxon>Agaricomycotina</taxon>
        <taxon>Agaricomycetes</taxon>
        <taxon>Agaricomycetidae</taxon>
        <taxon>Agaricales</taxon>
        <taxon>Marasmiineae</taxon>
        <taxon>Physalacriaceae</taxon>
        <taxon>Cylindrobasidium</taxon>
    </lineage>
</organism>
<sequence>MRPLLLPPLSISLGFRPLPTHSKFGSQGMNPIHGPAYSEQLAVDRLKLDFVWYYVTDFKARLRANNGSYSAAYHSLIREPPTKTLAKRRPRAQFDMYGPLQNTTLRAEIASVTGTGYQVPAVPQAQAPVTVLYTLPAPPTVAVQMPPSVECECCSEDVTVAQALKCAEGHAICPDCIKKLGEMALGERTVAKLVCVHTSGCQAAYADDDLKKLLTPALYALYTELKARQNIELAGIRLEDCLFCNYAADTDGTDAELFFCASDTCGRISCRMCKSADHRPRTCQEARKERYAQGQRNVEEAMTQALVRHCPRCNQAFVKESGCNKMVCTRCRAISCYTCRTIIQNYDHFRSDRDGPNSTRKCRIYDPEGVDQVHENDVAAARERARAQLEDNDEPLYVEQAVPARVDVTSAIEGTNVGGGGGMGRRMLRAIFRGVGLGILISCMAIVFG</sequence>
<keyword evidence="7" id="KW-0862">Zinc</keyword>
<dbReference type="InterPro" id="IPR051628">
    <property type="entry name" value="LUBAC_E3_Ligases"/>
</dbReference>
<protein>
    <recommendedName>
        <fullName evidence="9">RING-type domain-containing protein</fullName>
    </recommendedName>
</protein>
<evidence type="ECO:0000256" key="3">
    <source>
        <dbReference type="ARBA" id="ARBA00022723"/>
    </source>
</evidence>
<keyword evidence="8" id="KW-1133">Transmembrane helix</keyword>
<keyword evidence="6" id="KW-0833">Ubl conjugation pathway</keyword>
<dbReference type="SUPFAM" id="SSF57850">
    <property type="entry name" value="RING/U-box"/>
    <property type="match status" value="1"/>
</dbReference>
<gene>
    <name evidence="10" type="ORF">CYLTODRAFT_445289</name>
</gene>
<accession>A0A0D7B7L1</accession>
<dbReference type="Gene3D" id="3.30.40.10">
    <property type="entry name" value="Zinc/RING finger domain, C3HC4 (zinc finger)"/>
    <property type="match status" value="1"/>
</dbReference>
<evidence type="ECO:0000256" key="2">
    <source>
        <dbReference type="ARBA" id="ARBA00022679"/>
    </source>
</evidence>
<dbReference type="STRING" id="1314674.A0A0D7B7L1"/>
<dbReference type="CDD" id="cd20339">
    <property type="entry name" value="BRcat_RBR_RNF216"/>
    <property type="match status" value="1"/>
</dbReference>
<evidence type="ECO:0000256" key="8">
    <source>
        <dbReference type="SAM" id="Phobius"/>
    </source>
</evidence>
<name>A0A0D7B7L1_9AGAR</name>
<keyword evidence="5" id="KW-0863">Zinc-finger</keyword>
<dbReference type="GO" id="GO:0016740">
    <property type="term" value="F:transferase activity"/>
    <property type="evidence" value="ECO:0007669"/>
    <property type="project" value="UniProtKB-KW"/>
</dbReference>
<dbReference type="Pfam" id="PF26200">
    <property type="entry name" value="Rcat_RNF216"/>
    <property type="match status" value="1"/>
</dbReference>
<evidence type="ECO:0000313" key="11">
    <source>
        <dbReference type="Proteomes" id="UP000054007"/>
    </source>
</evidence>
<dbReference type="Gene3D" id="1.20.120.1750">
    <property type="match status" value="1"/>
</dbReference>
<dbReference type="InterPro" id="IPR013083">
    <property type="entry name" value="Znf_RING/FYVE/PHD"/>
</dbReference>
<proteinExistence type="predicted"/>
<keyword evidence="8" id="KW-0812">Transmembrane</keyword>
<evidence type="ECO:0000256" key="7">
    <source>
        <dbReference type="ARBA" id="ARBA00022833"/>
    </source>
</evidence>
<evidence type="ECO:0000256" key="6">
    <source>
        <dbReference type="ARBA" id="ARBA00022786"/>
    </source>
</evidence>
<dbReference type="AlphaFoldDB" id="A0A0D7B7L1"/>
<keyword evidence="2" id="KW-0808">Transferase</keyword>